<evidence type="ECO:0000256" key="3">
    <source>
        <dbReference type="ARBA" id="ARBA00012584"/>
    </source>
</evidence>
<feature type="compositionally biased region" description="Low complexity" evidence="12">
    <location>
        <begin position="272"/>
        <end position="284"/>
    </location>
</feature>
<evidence type="ECO:0000256" key="8">
    <source>
        <dbReference type="ARBA" id="ARBA00022741"/>
    </source>
</evidence>
<keyword evidence="8" id="KW-0547">Nucleotide-binding</keyword>
<comment type="catalytic activity">
    <reaction evidence="11">
        <text>L-threonine + hydrogencarbonate + ATP = L-threonylcarbamoyladenylate + diphosphate + H2O</text>
        <dbReference type="Rhea" id="RHEA:36407"/>
        <dbReference type="ChEBI" id="CHEBI:15377"/>
        <dbReference type="ChEBI" id="CHEBI:17544"/>
        <dbReference type="ChEBI" id="CHEBI:30616"/>
        <dbReference type="ChEBI" id="CHEBI:33019"/>
        <dbReference type="ChEBI" id="CHEBI:57926"/>
        <dbReference type="ChEBI" id="CHEBI:73682"/>
        <dbReference type="EC" id="2.7.7.87"/>
    </reaction>
</comment>
<name>A0ABW2XSF2_9ACTN</name>
<comment type="similarity">
    <text evidence="2">Belongs to the SUA5 family.</text>
</comment>
<evidence type="ECO:0000256" key="9">
    <source>
        <dbReference type="ARBA" id="ARBA00022840"/>
    </source>
</evidence>
<organism evidence="14 15">
    <name type="scientific">Actinomadura fibrosa</name>
    <dbReference type="NCBI Taxonomy" id="111802"/>
    <lineage>
        <taxon>Bacteria</taxon>
        <taxon>Bacillati</taxon>
        <taxon>Actinomycetota</taxon>
        <taxon>Actinomycetes</taxon>
        <taxon>Streptosporangiales</taxon>
        <taxon>Thermomonosporaceae</taxon>
        <taxon>Actinomadura</taxon>
    </lineage>
</organism>
<dbReference type="Gene3D" id="3.90.870.10">
    <property type="entry name" value="DHBP synthase"/>
    <property type="match status" value="1"/>
</dbReference>
<dbReference type="PROSITE" id="PS51163">
    <property type="entry name" value="YRDC"/>
    <property type="match status" value="1"/>
</dbReference>
<comment type="caution">
    <text evidence="14">The sequence shown here is derived from an EMBL/GenBank/DDBJ whole genome shotgun (WGS) entry which is preliminary data.</text>
</comment>
<keyword evidence="4" id="KW-0963">Cytoplasm</keyword>
<dbReference type="EC" id="2.7.7.87" evidence="3"/>
<dbReference type="RefSeq" id="WP_131763465.1">
    <property type="nucleotide sequence ID" value="NZ_CAACUY010000341.1"/>
</dbReference>
<evidence type="ECO:0000256" key="5">
    <source>
        <dbReference type="ARBA" id="ARBA00022679"/>
    </source>
</evidence>
<proteinExistence type="inferred from homology"/>
<evidence type="ECO:0000256" key="2">
    <source>
        <dbReference type="ARBA" id="ARBA00007663"/>
    </source>
</evidence>
<feature type="domain" description="YrdC-like" evidence="13">
    <location>
        <begin position="14"/>
        <end position="199"/>
    </location>
</feature>
<gene>
    <name evidence="14" type="ORF">ACFQZM_28350</name>
</gene>
<evidence type="ECO:0000256" key="1">
    <source>
        <dbReference type="ARBA" id="ARBA00004496"/>
    </source>
</evidence>
<evidence type="ECO:0000256" key="6">
    <source>
        <dbReference type="ARBA" id="ARBA00022694"/>
    </source>
</evidence>
<dbReference type="PANTHER" id="PTHR17490:SF16">
    <property type="entry name" value="THREONYLCARBAMOYL-AMP SYNTHASE"/>
    <property type="match status" value="1"/>
</dbReference>
<evidence type="ECO:0000256" key="12">
    <source>
        <dbReference type="SAM" id="MobiDB-lite"/>
    </source>
</evidence>
<dbReference type="SUPFAM" id="SSF55821">
    <property type="entry name" value="YrdC/RibB"/>
    <property type="match status" value="1"/>
</dbReference>
<dbReference type="PANTHER" id="PTHR17490">
    <property type="entry name" value="SUA5"/>
    <property type="match status" value="1"/>
</dbReference>
<dbReference type="EMBL" id="JBHTGP010000013">
    <property type="protein sequence ID" value="MFD0688438.1"/>
    <property type="molecule type" value="Genomic_DNA"/>
</dbReference>
<dbReference type="NCBIfam" id="TIGR00057">
    <property type="entry name" value="L-threonylcarbamoyladenylate synthase"/>
    <property type="match status" value="1"/>
</dbReference>
<keyword evidence="9" id="KW-0067">ATP-binding</keyword>
<keyword evidence="5 14" id="KW-0808">Transferase</keyword>
<accession>A0ABW2XSF2</accession>
<evidence type="ECO:0000313" key="15">
    <source>
        <dbReference type="Proteomes" id="UP001597063"/>
    </source>
</evidence>
<keyword evidence="15" id="KW-1185">Reference proteome</keyword>
<evidence type="ECO:0000256" key="4">
    <source>
        <dbReference type="ARBA" id="ARBA00022490"/>
    </source>
</evidence>
<feature type="compositionally biased region" description="Acidic residues" evidence="12">
    <location>
        <begin position="215"/>
        <end position="227"/>
    </location>
</feature>
<feature type="region of interest" description="Disordered" evidence="12">
    <location>
        <begin position="215"/>
        <end position="292"/>
    </location>
</feature>
<sequence>MSRRYDCSEPLERSRGIAEAFSAVRRGELIVLPTDTVYGVGADAFMPQAVSALLDAKGRGREMPPPVLVGSVRAATALVEDLGTYGQDLIDEFWPGALTLVCRANPNLMWDLGETKGTVAVRMPMHELAVELLKETGPLAVSSANLSGRPAARTADEAEKMLGDSVAVYLDGGQSGHAEPSTIVDLTGPIPRLLRAGAIPEEKIRSVVGVLLTEEDEPDEASEDTAAPDDVTSTGSATEAEAGTATGAAAEAKAETAAEARPSLVKEQPGDAPEASQAAAEPASKPSLTKDD</sequence>
<evidence type="ECO:0000259" key="13">
    <source>
        <dbReference type="PROSITE" id="PS51163"/>
    </source>
</evidence>
<dbReference type="GO" id="GO:0061710">
    <property type="term" value="F:L-threonylcarbamoyladenylate synthase"/>
    <property type="evidence" value="ECO:0007669"/>
    <property type="project" value="UniProtKB-EC"/>
</dbReference>
<keyword evidence="7 14" id="KW-0548">Nucleotidyltransferase</keyword>
<reference evidence="15" key="1">
    <citation type="journal article" date="2019" name="Int. J. Syst. Evol. Microbiol.">
        <title>The Global Catalogue of Microorganisms (GCM) 10K type strain sequencing project: providing services to taxonomists for standard genome sequencing and annotation.</title>
        <authorList>
            <consortium name="The Broad Institute Genomics Platform"/>
            <consortium name="The Broad Institute Genome Sequencing Center for Infectious Disease"/>
            <person name="Wu L."/>
            <person name="Ma J."/>
        </authorList>
    </citation>
    <scope>NUCLEOTIDE SEQUENCE [LARGE SCALE GENOMIC DNA]</scope>
    <source>
        <strain evidence="15">JCM 9371</strain>
    </source>
</reference>
<dbReference type="Proteomes" id="UP001597063">
    <property type="component" value="Unassembled WGS sequence"/>
</dbReference>
<comment type="subcellular location">
    <subcellularLocation>
        <location evidence="1">Cytoplasm</location>
    </subcellularLocation>
</comment>
<dbReference type="InterPro" id="IPR017945">
    <property type="entry name" value="DHBP_synth_RibB-like_a/b_dom"/>
</dbReference>
<protein>
    <recommendedName>
        <fullName evidence="10">L-threonylcarbamoyladenylate synthase</fullName>
        <ecNumber evidence="3">2.7.7.87</ecNumber>
    </recommendedName>
    <alternativeName>
        <fullName evidence="10">L-threonylcarbamoyladenylate synthase</fullName>
    </alternativeName>
</protein>
<dbReference type="InterPro" id="IPR050156">
    <property type="entry name" value="TC-AMP_synthase_SUA5"/>
</dbReference>
<evidence type="ECO:0000313" key="14">
    <source>
        <dbReference type="EMBL" id="MFD0688438.1"/>
    </source>
</evidence>
<dbReference type="InterPro" id="IPR006070">
    <property type="entry name" value="Sua5-like_dom"/>
</dbReference>
<evidence type="ECO:0000256" key="11">
    <source>
        <dbReference type="ARBA" id="ARBA00048366"/>
    </source>
</evidence>
<feature type="compositionally biased region" description="Low complexity" evidence="12">
    <location>
        <begin position="232"/>
        <end position="251"/>
    </location>
</feature>
<evidence type="ECO:0000256" key="7">
    <source>
        <dbReference type="ARBA" id="ARBA00022695"/>
    </source>
</evidence>
<keyword evidence="6" id="KW-0819">tRNA processing</keyword>
<evidence type="ECO:0000256" key="10">
    <source>
        <dbReference type="ARBA" id="ARBA00029774"/>
    </source>
</evidence>
<dbReference type="Pfam" id="PF01300">
    <property type="entry name" value="Sua5_yciO_yrdC"/>
    <property type="match status" value="1"/>
</dbReference>